<keyword evidence="2 5" id="KW-0808">Transferase</keyword>
<evidence type="ECO:0000256" key="1">
    <source>
        <dbReference type="ARBA" id="ARBA00022676"/>
    </source>
</evidence>
<dbReference type="NCBIfam" id="TIGR00696">
    <property type="entry name" value="wecG_tagA_cpsF"/>
    <property type="match status" value="1"/>
</dbReference>
<evidence type="ECO:0000313" key="7">
    <source>
        <dbReference type="Proteomes" id="UP001518925"/>
    </source>
</evidence>
<dbReference type="InterPro" id="IPR034714">
    <property type="entry name" value="TagA_TarA"/>
</dbReference>
<dbReference type="PANTHER" id="PTHR34136">
    <property type="match status" value="1"/>
</dbReference>
<dbReference type="Proteomes" id="UP001518925">
    <property type="component" value="Unassembled WGS sequence"/>
</dbReference>
<organism evidence="6 7">
    <name type="scientific">Bacillus suaedaesalsae</name>
    <dbReference type="NCBI Taxonomy" id="2810349"/>
    <lineage>
        <taxon>Bacteria</taxon>
        <taxon>Bacillati</taxon>
        <taxon>Bacillota</taxon>
        <taxon>Bacilli</taxon>
        <taxon>Bacillales</taxon>
        <taxon>Bacillaceae</taxon>
        <taxon>Bacillus</taxon>
    </lineage>
</organism>
<evidence type="ECO:0000256" key="5">
    <source>
        <dbReference type="HAMAP-Rule" id="MF_02070"/>
    </source>
</evidence>
<dbReference type="PANTHER" id="PTHR34136:SF1">
    <property type="entry name" value="UDP-N-ACETYL-D-MANNOSAMINURONIC ACID TRANSFERASE"/>
    <property type="match status" value="1"/>
</dbReference>
<name>A0ABS2DKP2_9BACI</name>
<comment type="function">
    <text evidence="5">Catalyzes the conversion of GlcNAc-PP-undecaprenol into ManNAc-GlcNAc-PP-undecaprenol, the first committed lipid intermediate in the de novo synthesis of teichoic acid.</text>
</comment>
<evidence type="ECO:0000256" key="3">
    <source>
        <dbReference type="ARBA" id="ARBA00022944"/>
    </source>
</evidence>
<evidence type="ECO:0000256" key="4">
    <source>
        <dbReference type="ARBA" id="ARBA00023316"/>
    </source>
</evidence>
<proteinExistence type="inferred from homology"/>
<comment type="caution">
    <text evidence="6">The sequence shown here is derived from an EMBL/GenBank/DDBJ whole genome shotgun (WGS) entry which is preliminary data.</text>
</comment>
<keyword evidence="1 5" id="KW-0328">Glycosyltransferase</keyword>
<comment type="catalytic activity">
    <reaction evidence="5">
        <text>UDP-N-acetyl-alpha-D-mannosamine + N-acetyl-alpha-D-glucosaminyl-di-trans,octa-cis-undecaprenyl diphosphate = N-acetyl-beta-D-mannosaminyl-(1-&gt;4)-N-acetyl-alpha-D-glucosaminyl di-trans,octa-cis-undecaprenyl diphosphate + UDP + H(+)</text>
        <dbReference type="Rhea" id="RHEA:16053"/>
        <dbReference type="ChEBI" id="CHEBI:15378"/>
        <dbReference type="ChEBI" id="CHEBI:58223"/>
        <dbReference type="ChEBI" id="CHEBI:62959"/>
        <dbReference type="ChEBI" id="CHEBI:68623"/>
        <dbReference type="ChEBI" id="CHEBI:132210"/>
        <dbReference type="EC" id="2.4.1.187"/>
    </reaction>
</comment>
<dbReference type="EC" id="2.4.1.187" evidence="5"/>
<keyword evidence="4 5" id="KW-0961">Cell wall biogenesis/degradation</keyword>
<dbReference type="Pfam" id="PF03808">
    <property type="entry name" value="Glyco_tran_WecG"/>
    <property type="match status" value="1"/>
</dbReference>
<evidence type="ECO:0000256" key="2">
    <source>
        <dbReference type="ARBA" id="ARBA00022679"/>
    </source>
</evidence>
<dbReference type="InterPro" id="IPR004629">
    <property type="entry name" value="WecG_TagA_CpsF"/>
</dbReference>
<dbReference type="EMBL" id="JAFELM010000039">
    <property type="protein sequence ID" value="MBM6619071.1"/>
    <property type="molecule type" value="Genomic_DNA"/>
</dbReference>
<keyword evidence="7" id="KW-1185">Reference proteome</keyword>
<dbReference type="HAMAP" id="MF_02070">
    <property type="entry name" value="TagA_TarA"/>
    <property type="match status" value="1"/>
</dbReference>
<comment type="pathway">
    <text evidence="5">Cell wall biogenesis; teichoic acid biosynthesis.</text>
</comment>
<evidence type="ECO:0000313" key="6">
    <source>
        <dbReference type="EMBL" id="MBM6619071.1"/>
    </source>
</evidence>
<gene>
    <name evidence="6" type="ORF">JR050_15490</name>
</gene>
<keyword evidence="3 5" id="KW-0777">Teichoic acid biosynthesis</keyword>
<sequence length="246" mass="28464">MDLKKVMIFGVPFLHITMDQFVETINEHVEKNEKIQIITANPEIVMKAKEDSYYKDLLIKATYVTPDGIGIVKASEILGDPLPERVAGYDTMIRFLELANKHNYSIYLLGAMEEILKGAIHTIETQYPNVKIVGSHNGYFDWNDPSIPNEIIKRQPDFIFVALGMPRQEKWISYHFHKFDKGIFMGVGGSFDVLSGTIKRAPLVWQKLNLEWLYRLMKQPSRAKRMVALPKFAYEVIREKVTRKNE</sequence>
<reference evidence="6 7" key="1">
    <citation type="submission" date="2021-02" db="EMBL/GenBank/DDBJ databases">
        <title>Bacillus sp. RD4P76, an endophyte from a halophyte.</title>
        <authorList>
            <person name="Sun J.-Q."/>
        </authorList>
    </citation>
    <scope>NUCLEOTIDE SEQUENCE [LARGE SCALE GENOMIC DNA]</scope>
    <source>
        <strain evidence="6 7">RD4P76</strain>
    </source>
</reference>
<protein>
    <recommendedName>
        <fullName evidence="5">N-acetylglucosaminyldiphosphoundecaprenol N-acetyl-beta-D-mannosaminyltransferase</fullName>
        <ecNumber evidence="5">2.4.1.187</ecNumber>
    </recommendedName>
    <alternativeName>
        <fullName evidence="5">N-acetylmannosaminyltransferase</fullName>
    </alternativeName>
    <alternativeName>
        <fullName evidence="5">UDP-N-acetylmannosamine transferase</fullName>
    </alternativeName>
    <alternativeName>
        <fullName evidence="5">UDP-N-acetylmannosamine:N-acetylglucosaminyl pyrophosphorylundecaprenol N-acetylmannosaminyltransferase</fullName>
    </alternativeName>
</protein>
<dbReference type="RefSeq" id="WP_204204429.1">
    <property type="nucleotide sequence ID" value="NZ_JAFELM010000039.1"/>
</dbReference>
<accession>A0ABS2DKP2</accession>
<comment type="similarity">
    <text evidence="5">Belongs to the glycosyltransferase 26 family. TagA/TarA subfamily.</text>
</comment>
<dbReference type="CDD" id="cd06533">
    <property type="entry name" value="Glyco_transf_WecG_TagA"/>
    <property type="match status" value="1"/>
</dbReference>